<dbReference type="EMBL" id="HBIZ01061180">
    <property type="protein sequence ID" value="CAE0785294.1"/>
    <property type="molecule type" value="Transcribed_RNA"/>
</dbReference>
<dbReference type="PANTHER" id="PTHR22957:SF268">
    <property type="entry name" value="ANKYRIN REPEAT-CONTAINING PROTEIN"/>
    <property type="match status" value="1"/>
</dbReference>
<dbReference type="AlphaFoldDB" id="A0A7S4FBJ3"/>
<dbReference type="Gene3D" id="1.10.10.750">
    <property type="entry name" value="Ypt/Rab-GAP domain of gyp1p, domain 1"/>
    <property type="match status" value="1"/>
</dbReference>
<evidence type="ECO:0000313" key="2">
    <source>
        <dbReference type="EMBL" id="CAE0785294.1"/>
    </source>
</evidence>
<dbReference type="PROSITE" id="PS50086">
    <property type="entry name" value="TBC_RABGAP"/>
    <property type="match status" value="1"/>
</dbReference>
<feature type="domain" description="Rab-GAP TBC" evidence="1">
    <location>
        <begin position="35"/>
        <end position="232"/>
    </location>
</feature>
<dbReference type="InterPro" id="IPR035969">
    <property type="entry name" value="Rab-GAP_TBC_sf"/>
</dbReference>
<gene>
    <name evidence="2" type="ORF">PCAR00345_LOCUS38002</name>
</gene>
<evidence type="ECO:0000259" key="1">
    <source>
        <dbReference type="PROSITE" id="PS50086"/>
    </source>
</evidence>
<reference evidence="2" key="1">
    <citation type="submission" date="2021-01" db="EMBL/GenBank/DDBJ databases">
        <authorList>
            <person name="Corre E."/>
            <person name="Pelletier E."/>
            <person name="Niang G."/>
            <person name="Scheremetjew M."/>
            <person name="Finn R."/>
            <person name="Kale V."/>
            <person name="Holt S."/>
            <person name="Cochrane G."/>
            <person name="Meng A."/>
            <person name="Brown T."/>
            <person name="Cohen L."/>
        </authorList>
    </citation>
    <scope>NUCLEOTIDE SEQUENCE</scope>
    <source>
        <strain evidence="2">CCMP645</strain>
    </source>
</reference>
<dbReference type="Gene3D" id="1.10.472.80">
    <property type="entry name" value="Ypt/Rab-GAP domain of gyp1p, domain 3"/>
    <property type="match status" value="1"/>
</dbReference>
<name>A0A7S4FBJ3_CHRCT</name>
<protein>
    <recommendedName>
        <fullName evidence="1">Rab-GAP TBC domain-containing protein</fullName>
    </recommendedName>
</protein>
<organism evidence="2">
    <name type="scientific">Chrysotila carterae</name>
    <name type="common">Marine alga</name>
    <name type="synonym">Syracosphaera carterae</name>
    <dbReference type="NCBI Taxonomy" id="13221"/>
    <lineage>
        <taxon>Eukaryota</taxon>
        <taxon>Haptista</taxon>
        <taxon>Haptophyta</taxon>
        <taxon>Prymnesiophyceae</taxon>
        <taxon>Isochrysidales</taxon>
        <taxon>Isochrysidaceae</taxon>
        <taxon>Chrysotila</taxon>
    </lineage>
</organism>
<dbReference type="SUPFAM" id="SSF47923">
    <property type="entry name" value="Ypt/Rab-GAP domain of gyp1p"/>
    <property type="match status" value="2"/>
</dbReference>
<proteinExistence type="predicted"/>
<dbReference type="InterPro" id="IPR000195">
    <property type="entry name" value="Rab-GAP-TBC_dom"/>
</dbReference>
<accession>A0A7S4FBJ3</accession>
<dbReference type="GO" id="GO:0005096">
    <property type="term" value="F:GTPase activator activity"/>
    <property type="evidence" value="ECO:0007669"/>
    <property type="project" value="TreeGrafter"/>
</dbReference>
<dbReference type="Gene3D" id="1.10.8.270">
    <property type="entry name" value="putative rabgap domain of human tbc1 domain family member 14 like domains"/>
    <property type="match status" value="1"/>
</dbReference>
<sequence>MSRSFESASESELAEVLESETHVDMEKLLSLCWHGIPDLMRGEAWKYLLGVTRPEKSEELSRSKRMEQEYSELERTLQVNPGPTSELVRCIKTEVKRYRPDEDFFCEARTQQRMERILRGYLHRHSTEFLPGMVHLLGPLVYVYHGNEADAYHCFYELMNRLGGGLTFAGCKRQTVTFMTLLRHTLPDLYQYLEEDQVAGGQWLTSWLQFLLARELPLPCVLRLWDSYFSLRYIVWQPSPAALSTFHPREASLQELHIFVCLAILEACHEELMELDDAELLWYLQHLPAMDMGKVITQAMNIKDDVVARSIL</sequence>
<dbReference type="SMART" id="SM00164">
    <property type="entry name" value="TBC"/>
    <property type="match status" value="1"/>
</dbReference>
<dbReference type="Pfam" id="PF00566">
    <property type="entry name" value="RabGAP-TBC"/>
    <property type="match status" value="1"/>
</dbReference>
<dbReference type="PANTHER" id="PTHR22957">
    <property type="entry name" value="TBC1 DOMAIN FAMILY MEMBER GTPASE-ACTIVATING PROTEIN"/>
    <property type="match status" value="1"/>
</dbReference>